<comment type="caution">
    <text evidence="1">The sequence shown here is derived from an EMBL/GenBank/DDBJ whole genome shotgun (WGS) entry which is preliminary data.</text>
</comment>
<keyword evidence="2" id="KW-1185">Reference proteome</keyword>
<dbReference type="EMBL" id="LFZO01000123">
    <property type="protein sequence ID" value="KXT13281.1"/>
    <property type="molecule type" value="Genomic_DNA"/>
</dbReference>
<accession>A0A139IEW7</accession>
<dbReference type="Proteomes" id="UP000073492">
    <property type="component" value="Unassembled WGS sequence"/>
</dbReference>
<protein>
    <submittedName>
        <fullName evidence="1">Uncharacterized protein</fullName>
    </submittedName>
</protein>
<proteinExistence type="predicted"/>
<evidence type="ECO:0000313" key="2">
    <source>
        <dbReference type="Proteomes" id="UP000073492"/>
    </source>
</evidence>
<organism evidence="1 2">
    <name type="scientific">Pseudocercospora musae</name>
    <dbReference type="NCBI Taxonomy" id="113226"/>
    <lineage>
        <taxon>Eukaryota</taxon>
        <taxon>Fungi</taxon>
        <taxon>Dikarya</taxon>
        <taxon>Ascomycota</taxon>
        <taxon>Pezizomycotina</taxon>
        <taxon>Dothideomycetes</taxon>
        <taxon>Dothideomycetidae</taxon>
        <taxon>Mycosphaerellales</taxon>
        <taxon>Mycosphaerellaceae</taxon>
        <taxon>Pseudocercospora</taxon>
    </lineage>
</organism>
<gene>
    <name evidence="1" type="ORF">AC579_2496</name>
</gene>
<sequence length="159" mass="17076">MNSSKSSLTQVPSHLPHHLTCAFLKSNAPSFNTSGVYASLLHLASQYWPCPSLLSIEKGLASSSMSKSEFVAQRKSNVTSAHRNKVDRVRWSHSVAFALQAFVLAMSSEPLAKIRAGDQSSLMIREPAFSPPGTTFPSPMSSTTGTSVGLIKVAHTEES</sequence>
<evidence type="ECO:0000313" key="1">
    <source>
        <dbReference type="EMBL" id="KXT13281.1"/>
    </source>
</evidence>
<name>A0A139IEW7_9PEZI</name>
<dbReference type="AlphaFoldDB" id="A0A139IEW7"/>
<reference evidence="1 2" key="1">
    <citation type="submission" date="2015-07" db="EMBL/GenBank/DDBJ databases">
        <title>Comparative genomics of the Sigatoka disease complex on banana suggests a link between parallel evolutionary changes in Pseudocercospora fijiensis and Pseudocercospora eumusae and increased virulence on the banana host.</title>
        <authorList>
            <person name="Chang T.-C."/>
            <person name="Salvucci A."/>
            <person name="Crous P.W."/>
            <person name="Stergiopoulos I."/>
        </authorList>
    </citation>
    <scope>NUCLEOTIDE SEQUENCE [LARGE SCALE GENOMIC DNA]</scope>
    <source>
        <strain evidence="1 2">CBS 116634</strain>
    </source>
</reference>